<proteinExistence type="predicted"/>
<evidence type="ECO:0000313" key="1">
    <source>
        <dbReference type="EMBL" id="AFQ14650.1"/>
    </source>
</evidence>
<dbReference type="Proteomes" id="UP000005259">
    <property type="component" value="Chromosome"/>
</dbReference>
<accession>A0A9W3NW79</accession>
<gene>
    <name evidence="1" type="ORF">BTG_05790</name>
</gene>
<reference evidence="1 2" key="1">
    <citation type="submission" date="2012-08" db="EMBL/GenBank/DDBJ databases">
        <authorList>
            <person name="Doggett N."/>
            <person name="Teshima H."/>
            <person name="Bruce D."/>
            <person name="Detter J.C."/>
            <person name="Johnson S.L."/>
            <person name="Han C."/>
        </authorList>
    </citation>
    <scope>NUCLEOTIDE SEQUENCE [LARGE SCALE GENOMIC DNA]</scope>
    <source>
        <strain evidence="1 2">HD-771</strain>
    </source>
</reference>
<dbReference type="KEGG" id="bti:BTG_05790"/>
<protein>
    <submittedName>
        <fullName evidence="1">Uncharacterized protein</fullName>
    </submittedName>
</protein>
<dbReference type="RefSeq" id="WP_000545517.1">
    <property type="nucleotide sequence ID" value="NC_018500.1"/>
</dbReference>
<dbReference type="EMBL" id="CP003752">
    <property type="protein sequence ID" value="AFQ14650.1"/>
    <property type="molecule type" value="Genomic_DNA"/>
</dbReference>
<sequence>MHFKKDIAEINLHFRDGNSKEVQISQFKINPDALANKLMNEIEEERVMYFEDIKVNLEDVVSFDIVNYDELLERHLERLELLEGK</sequence>
<organism evidence="1 2">
    <name type="scientific">Bacillus thuringiensis HD-771</name>
    <dbReference type="NCBI Taxonomy" id="1218175"/>
    <lineage>
        <taxon>Bacteria</taxon>
        <taxon>Bacillati</taxon>
        <taxon>Bacillota</taxon>
        <taxon>Bacilli</taxon>
        <taxon>Bacillales</taxon>
        <taxon>Bacillaceae</taxon>
        <taxon>Bacillus</taxon>
        <taxon>Bacillus cereus group</taxon>
    </lineage>
</organism>
<evidence type="ECO:0000313" key="2">
    <source>
        <dbReference type="Proteomes" id="UP000005259"/>
    </source>
</evidence>
<name>A0A9W3NW79_BACTU</name>
<dbReference type="AlphaFoldDB" id="A0A9W3NW79"/>